<dbReference type="AlphaFoldDB" id="A0A2U1F770"/>
<sequence length="352" mass="41368">MKKFIMLIVALFNTMAFGQTHEVFHTSLCYDMLSSFNKYEDIIKSPYFESTLAKDTVFINDIEIINKKVRPSNICNLYASLPTDKDDASKCYDFFTSLKQEDIPEKFNGQYVNNIFSVMPEILRVLQKLIDANYPKYWFEQVYPILKDEINGYQFEEGILDKIHTELEKMAGNTSLGEQYPKIYILDIDNAFSLNDETFCCTPILLNKEIAKQYRINFIQVYIHENLHRLYLSKSLIDKLDELYENDSFYRKNEDVAQKHGEGKNEAFIVAAETYISRKLGLKTDREVYQEFDEYVEGSLVLSPIIYQYISNKKGKDSFNDFLLNLFEKKYIKAGSIEKQYNEIMRKLKNNT</sequence>
<dbReference type="OrthoDB" id="1092168at2"/>
<reference evidence="2 3" key="1">
    <citation type="submission" date="2018-04" db="EMBL/GenBank/DDBJ databases">
        <title>Genomic Encyclopedia of Type Strains, Phase IV (KMG-IV): sequencing the most valuable type-strain genomes for metagenomic binning, comparative biology and taxonomic classification.</title>
        <authorList>
            <person name="Goeker M."/>
        </authorList>
    </citation>
    <scope>NUCLEOTIDE SEQUENCE [LARGE SCALE GENOMIC DNA]</scope>
    <source>
        <strain evidence="2 3">DSM 28520</strain>
    </source>
</reference>
<name>A0A2U1F770_9PORP</name>
<organism evidence="2 3">
    <name type="scientific">Porphyromonas loveana</name>
    <dbReference type="NCBI Taxonomy" id="1884669"/>
    <lineage>
        <taxon>Bacteria</taxon>
        <taxon>Pseudomonadati</taxon>
        <taxon>Bacteroidota</taxon>
        <taxon>Bacteroidia</taxon>
        <taxon>Bacteroidales</taxon>
        <taxon>Porphyromonadaceae</taxon>
        <taxon>Porphyromonas</taxon>
    </lineage>
</organism>
<dbReference type="EMBL" id="QEKY01000017">
    <property type="protein sequence ID" value="PVZ07810.1"/>
    <property type="molecule type" value="Genomic_DNA"/>
</dbReference>
<dbReference type="Proteomes" id="UP000245462">
    <property type="component" value="Unassembled WGS sequence"/>
</dbReference>
<keyword evidence="3" id="KW-1185">Reference proteome</keyword>
<comment type="caution">
    <text evidence="2">The sequence shown here is derived from an EMBL/GenBank/DDBJ whole genome shotgun (WGS) entry which is preliminary data.</text>
</comment>
<evidence type="ECO:0000313" key="3">
    <source>
        <dbReference type="Proteomes" id="UP000245462"/>
    </source>
</evidence>
<dbReference type="GeneID" id="94551356"/>
<evidence type="ECO:0000313" key="2">
    <source>
        <dbReference type="EMBL" id="PVZ07810.1"/>
    </source>
</evidence>
<feature type="signal peptide" evidence="1">
    <location>
        <begin position="1"/>
        <end position="18"/>
    </location>
</feature>
<evidence type="ECO:0008006" key="4">
    <source>
        <dbReference type="Google" id="ProtNLM"/>
    </source>
</evidence>
<protein>
    <recommendedName>
        <fullName evidence="4">Zinc-binding metallo-peptidase</fullName>
    </recommendedName>
</protein>
<evidence type="ECO:0000256" key="1">
    <source>
        <dbReference type="SAM" id="SignalP"/>
    </source>
</evidence>
<dbReference type="RefSeq" id="WP_116679892.1">
    <property type="nucleotide sequence ID" value="NZ_QEKY01000017.1"/>
</dbReference>
<gene>
    <name evidence="2" type="ORF">C7382_1172</name>
</gene>
<feature type="chain" id="PRO_5015556897" description="Zinc-binding metallo-peptidase" evidence="1">
    <location>
        <begin position="19"/>
        <end position="352"/>
    </location>
</feature>
<keyword evidence="1" id="KW-0732">Signal</keyword>
<proteinExistence type="predicted"/>
<accession>A0A2U1F770</accession>